<evidence type="ECO:0000259" key="4">
    <source>
        <dbReference type="Pfam" id="PF00384"/>
    </source>
</evidence>
<dbReference type="PANTHER" id="PTHR43105">
    <property type="entry name" value="RESPIRATORY NITRATE REDUCTASE"/>
    <property type="match status" value="1"/>
</dbReference>
<evidence type="ECO:0000256" key="1">
    <source>
        <dbReference type="ARBA" id="ARBA00022723"/>
    </source>
</evidence>
<dbReference type="GO" id="GO:0051539">
    <property type="term" value="F:4 iron, 4 sulfur cluster binding"/>
    <property type="evidence" value="ECO:0007669"/>
    <property type="project" value="InterPro"/>
</dbReference>
<feature type="domain" description="Molybdopterin dinucleotide-binding" evidence="5">
    <location>
        <begin position="681"/>
        <end position="786"/>
    </location>
</feature>
<accession>A0A1M6L9N8</accession>
<dbReference type="Gene3D" id="3.40.50.740">
    <property type="match status" value="1"/>
</dbReference>
<dbReference type="Pfam" id="PF01568">
    <property type="entry name" value="Molydop_binding"/>
    <property type="match status" value="1"/>
</dbReference>
<dbReference type="PIRSF" id="PIRSF000144">
    <property type="entry name" value="CbbBc"/>
    <property type="match status" value="1"/>
</dbReference>
<feature type="domain" description="Molybdopterin oxidoreductase" evidence="4">
    <location>
        <begin position="155"/>
        <end position="530"/>
    </location>
</feature>
<evidence type="ECO:0000256" key="3">
    <source>
        <dbReference type="ARBA" id="ARBA00023014"/>
    </source>
</evidence>
<sequence length="795" mass="88989">MTNNDYLLSGKLYFGHRLVSFKYLQVKPMPENSIKRNISLTGSEAFTNIRLGEPMRYAAGKLGVKEALKHGFKEMGIVRSMRALLEMNQEDGFDCPSCAWPNPESPSTVAEYCENGAKALADEATNHKIDRHFFKKHSVEELSQLTDYQLNKFGRLTEPMVLRPGKVHYEPISWPEAYELISGELRQLDHPDEAIFYTSGRSSNEAAYLYGMFARAFGTNNMPDCSNMCHESSGVALSETLGIGKGSVKLEDLYHAEVVIVAGQNPGTNHPRMLSALEKCKKNGGKVISVNPLEEAGLVNFKNPQHLSGWLGPGENMADLHLPVRINQDVPLVKLILKRLAQLDKQGKNVFDHEFIAQYVDGYEGLLADLEKYREEDLLSRCGVPEGLIDKTVDLLAAKSNIVVCWAMGLTQHKNGVENIREYVNLLLLKGAVGKPNAGTCPVRGHSNVQGDRSVGIMHYVDEKLNRRIEKHLGFVPPSNEGVDTVGAIKAMYEGRGKVFVCLGGNFLMAANDTAYTAQALQNCSLTVQISTKLNRSHLVTGTTALLLPTFGRSEKDLKNGKLRYLTMEDSMGRVRQSRGLLKPASDTIKSEPELIAELAHTYFNGQHAVDWKAMGEDYDLIRESIDKVVKGFDNTSERSKGIGYYLPNNVRELDFSMLPKGKAQLTINGLPEDNLGEDEFLLMTIRSHDQFNTTIYGLDDRYRGVYNERRVLFMNPEDMKALTLQRLDVVNIHSHYDGIKRTARRFLVVPYNIPQGNLAAYFPETNMLVPYNHYADRSKTPISKSVRVTVEKDQ</sequence>
<proteinExistence type="predicted"/>
<dbReference type="GO" id="GO:0008863">
    <property type="term" value="F:formate dehydrogenase (NAD+) activity"/>
    <property type="evidence" value="ECO:0007669"/>
    <property type="project" value="InterPro"/>
</dbReference>
<organism evidence="6 7">
    <name type="scientific">Pseudozobellia thermophila</name>
    <dbReference type="NCBI Taxonomy" id="192903"/>
    <lineage>
        <taxon>Bacteria</taxon>
        <taxon>Pseudomonadati</taxon>
        <taxon>Bacteroidota</taxon>
        <taxon>Flavobacteriia</taxon>
        <taxon>Flavobacteriales</taxon>
        <taxon>Flavobacteriaceae</taxon>
        <taxon>Pseudozobellia</taxon>
    </lineage>
</organism>
<dbReference type="InterPro" id="IPR006656">
    <property type="entry name" value="Mopterin_OxRdtase"/>
</dbReference>
<dbReference type="STRING" id="192903.SAMN04488513_10774"/>
<dbReference type="Pfam" id="PF00384">
    <property type="entry name" value="Molybdopterin"/>
    <property type="match status" value="1"/>
</dbReference>
<dbReference type="SUPFAM" id="SSF50692">
    <property type="entry name" value="ADC-like"/>
    <property type="match status" value="1"/>
</dbReference>
<dbReference type="InterPro" id="IPR009010">
    <property type="entry name" value="Asp_de-COase-like_dom_sf"/>
</dbReference>
<name>A0A1M6L9N8_9FLAO</name>
<keyword evidence="7" id="KW-1185">Reference proteome</keyword>
<dbReference type="EMBL" id="FQYU01000007">
    <property type="protein sequence ID" value="SHJ67829.1"/>
    <property type="molecule type" value="Genomic_DNA"/>
</dbReference>
<dbReference type="Proteomes" id="UP000184543">
    <property type="component" value="Unassembled WGS sequence"/>
</dbReference>
<dbReference type="GO" id="GO:0030151">
    <property type="term" value="F:molybdenum ion binding"/>
    <property type="evidence" value="ECO:0007669"/>
    <property type="project" value="InterPro"/>
</dbReference>
<dbReference type="InterPro" id="IPR050123">
    <property type="entry name" value="Prok_molybdopt-oxidoreductase"/>
</dbReference>
<dbReference type="GO" id="GO:0043546">
    <property type="term" value="F:molybdopterin cofactor binding"/>
    <property type="evidence" value="ECO:0007669"/>
    <property type="project" value="InterPro"/>
</dbReference>
<dbReference type="InterPro" id="IPR010046">
    <property type="entry name" value="Mopterin_OxRdtse_a_bac"/>
</dbReference>
<dbReference type="SUPFAM" id="SSF53706">
    <property type="entry name" value="Formate dehydrogenase/DMSO reductase, domains 1-3"/>
    <property type="match status" value="1"/>
</dbReference>
<dbReference type="NCBIfam" id="TIGR01701">
    <property type="entry name" value="Fdhalpha-like"/>
    <property type="match status" value="1"/>
</dbReference>
<dbReference type="GO" id="GO:0016020">
    <property type="term" value="C:membrane"/>
    <property type="evidence" value="ECO:0007669"/>
    <property type="project" value="TreeGrafter"/>
</dbReference>
<dbReference type="PANTHER" id="PTHR43105:SF4">
    <property type="entry name" value="PROTEIN YDEP"/>
    <property type="match status" value="1"/>
</dbReference>
<dbReference type="CDD" id="cd02787">
    <property type="entry name" value="MopB_CT_ydeP"/>
    <property type="match status" value="1"/>
</dbReference>
<protein>
    <submittedName>
        <fullName evidence="6">Oxidoreductase alpha (Molybdopterin) subunit</fullName>
    </submittedName>
</protein>
<dbReference type="GO" id="GO:0045333">
    <property type="term" value="P:cellular respiration"/>
    <property type="evidence" value="ECO:0007669"/>
    <property type="project" value="UniProtKB-ARBA"/>
</dbReference>
<keyword evidence="1" id="KW-0479">Metal-binding</keyword>
<evidence type="ECO:0000313" key="6">
    <source>
        <dbReference type="EMBL" id="SHJ67829.1"/>
    </source>
</evidence>
<dbReference type="InterPro" id="IPR037951">
    <property type="entry name" value="MopB_CT_YdeP"/>
</dbReference>
<evidence type="ECO:0000259" key="5">
    <source>
        <dbReference type="Pfam" id="PF01568"/>
    </source>
</evidence>
<dbReference type="AlphaFoldDB" id="A0A1M6L9N8"/>
<keyword evidence="2" id="KW-0408">Iron</keyword>
<dbReference type="Gene3D" id="3.40.228.10">
    <property type="entry name" value="Dimethylsulfoxide Reductase, domain 2"/>
    <property type="match status" value="1"/>
</dbReference>
<keyword evidence="3" id="KW-0411">Iron-sulfur</keyword>
<gene>
    <name evidence="6" type="ORF">SAMN04488513_10774</name>
</gene>
<evidence type="ECO:0000256" key="2">
    <source>
        <dbReference type="ARBA" id="ARBA00023004"/>
    </source>
</evidence>
<dbReference type="Gene3D" id="2.40.40.20">
    <property type="match status" value="1"/>
</dbReference>
<evidence type="ECO:0000313" key="7">
    <source>
        <dbReference type="Proteomes" id="UP000184543"/>
    </source>
</evidence>
<reference evidence="7" key="1">
    <citation type="submission" date="2016-11" db="EMBL/GenBank/DDBJ databases">
        <authorList>
            <person name="Varghese N."/>
            <person name="Submissions S."/>
        </authorList>
    </citation>
    <scope>NUCLEOTIDE SEQUENCE [LARGE SCALE GENOMIC DNA]</scope>
    <source>
        <strain evidence="7">DSM 19858</strain>
    </source>
</reference>
<dbReference type="InterPro" id="IPR006657">
    <property type="entry name" value="MoPterin_dinucl-bd_dom"/>
</dbReference>